<accession>A0A842JDU9</accession>
<dbReference type="Gene3D" id="2.20.28.30">
    <property type="entry name" value="RNA polymerase ii, chain L"/>
    <property type="match status" value="1"/>
</dbReference>
<dbReference type="RefSeq" id="WP_185898771.1">
    <property type="nucleotide sequence ID" value="NZ_JACLZK010000002.1"/>
</dbReference>
<organism evidence="1 2">
    <name type="scientific">Campylobacter massiliensis</name>
    <dbReference type="NCBI Taxonomy" id="2762557"/>
    <lineage>
        <taxon>Bacteria</taxon>
        <taxon>Pseudomonadati</taxon>
        <taxon>Campylobacterota</taxon>
        <taxon>Epsilonproteobacteria</taxon>
        <taxon>Campylobacterales</taxon>
        <taxon>Campylobacteraceae</taxon>
        <taxon>Campylobacter</taxon>
    </lineage>
</organism>
<dbReference type="Proteomes" id="UP000552683">
    <property type="component" value="Unassembled WGS sequence"/>
</dbReference>
<protein>
    <submittedName>
        <fullName evidence="1">Uncharacterized protein</fullName>
    </submittedName>
</protein>
<dbReference type="AlphaFoldDB" id="A0A842JDU9"/>
<comment type="caution">
    <text evidence="1">The sequence shown here is derived from an EMBL/GenBank/DDBJ whole genome shotgun (WGS) entry which is preliminary data.</text>
</comment>
<dbReference type="EMBL" id="JACLZK010000002">
    <property type="protein sequence ID" value="MBC2883224.1"/>
    <property type="molecule type" value="Genomic_DNA"/>
</dbReference>
<name>A0A842JDU9_9BACT</name>
<sequence>MKKNIKEIKELEFKCDNCGTRVIFDFENRKRTITRCPNCDFAFFRGDSDVLSALDDVFFRLKDTKGLQVSFICDDEKGKNDK</sequence>
<gene>
    <name evidence="1" type="ORF">H7R39_08140</name>
</gene>
<reference evidence="1 2" key="1">
    <citation type="submission" date="2020-08" db="EMBL/GenBank/DDBJ databases">
        <title>Complete genome and description of Campylobacter massiliensis Marseille-Q3452 sp. nov.</title>
        <authorList>
            <person name="Antezack A."/>
        </authorList>
    </citation>
    <scope>NUCLEOTIDE SEQUENCE [LARGE SCALE GENOMIC DNA]</scope>
    <source>
        <strain evidence="1 2">Marseille-Q3452</strain>
    </source>
</reference>
<proteinExistence type="predicted"/>
<keyword evidence="2" id="KW-1185">Reference proteome</keyword>
<evidence type="ECO:0000313" key="1">
    <source>
        <dbReference type="EMBL" id="MBC2883224.1"/>
    </source>
</evidence>
<evidence type="ECO:0000313" key="2">
    <source>
        <dbReference type="Proteomes" id="UP000552683"/>
    </source>
</evidence>